<dbReference type="EMBL" id="CP046640">
    <property type="protein sequence ID" value="QTL96662.1"/>
    <property type="molecule type" value="Genomic_DNA"/>
</dbReference>
<proteinExistence type="predicted"/>
<dbReference type="InterPro" id="IPR001789">
    <property type="entry name" value="Sig_transdc_resp-reg_receiver"/>
</dbReference>
<keyword evidence="10" id="KW-1185">Reference proteome</keyword>
<evidence type="ECO:0000256" key="3">
    <source>
        <dbReference type="ARBA" id="ARBA00023125"/>
    </source>
</evidence>
<sequence>MIKLMIAEDEYMERKALRYFLDKYYSSEIKIVAEVANGENALSQALIQKVDIILLDIQMPKLDGLKAAELIKEDFADIEIIILTAHSKFEYAKKSIHIGISDYLVKPYLEEDFREVLDKTIEKIRSKKKKKSSQLNLKNKLAELTPLLEQEIILEIIYGTSLSLKKFVEHKKLLDINSNNYMFLIIGASDVCMYNKELLTKIKKKINRIIDRIIASIALQDMVFLLLDDEIARIKESREFKELIFELKCDFKLNYHTEIIIAQSQVYNEVGDIYHSYNQAKSVLMDEGNKIKKPYQREKVICGKIIDRDLDAAVKEFNNIFSILIECYGKNAGNIKKYLKEFIILLNRDIKDYFGSDIELFSTQQVEKEIFSFEDLYDIKIYIQHLISKVVSIILEYQKDGKNQVIETVKNYIKENYNEDISLSEMAEYTSFSRYYLSRLFKEVEGINFKDYLIKVRMEKAKKLLKSGEKIKDIADLIGYSNPNYFSSAFKKYTGISPTKYLKA</sequence>
<gene>
    <name evidence="9" type="ORF">GM661_01075</name>
</gene>
<feature type="domain" description="HTH araC/xylS-type" evidence="7">
    <location>
        <begin position="407"/>
        <end position="504"/>
    </location>
</feature>
<dbReference type="GO" id="GO:0003700">
    <property type="term" value="F:DNA-binding transcription factor activity"/>
    <property type="evidence" value="ECO:0007669"/>
    <property type="project" value="InterPro"/>
</dbReference>
<dbReference type="PANTHER" id="PTHR43280:SF28">
    <property type="entry name" value="HTH-TYPE TRANSCRIPTIONAL ACTIVATOR RHAS"/>
    <property type="match status" value="1"/>
</dbReference>
<evidence type="ECO:0000259" key="7">
    <source>
        <dbReference type="PROSITE" id="PS01124"/>
    </source>
</evidence>
<dbReference type="Pfam" id="PF12833">
    <property type="entry name" value="HTH_18"/>
    <property type="match status" value="1"/>
</dbReference>
<evidence type="ECO:0000256" key="6">
    <source>
        <dbReference type="PROSITE-ProRule" id="PRU00169"/>
    </source>
</evidence>
<dbReference type="PROSITE" id="PS50110">
    <property type="entry name" value="RESPONSE_REGULATORY"/>
    <property type="match status" value="1"/>
</dbReference>
<dbReference type="GO" id="GO:0043565">
    <property type="term" value="F:sequence-specific DNA binding"/>
    <property type="evidence" value="ECO:0007669"/>
    <property type="project" value="InterPro"/>
</dbReference>
<dbReference type="KEGG" id="ifn:GM661_01075"/>
<dbReference type="GO" id="GO:0000160">
    <property type="term" value="P:phosphorelay signal transduction system"/>
    <property type="evidence" value="ECO:0007669"/>
    <property type="project" value="InterPro"/>
</dbReference>
<dbReference type="Gene3D" id="1.10.10.60">
    <property type="entry name" value="Homeodomain-like"/>
    <property type="match status" value="2"/>
</dbReference>
<dbReference type="InterPro" id="IPR009057">
    <property type="entry name" value="Homeodomain-like_sf"/>
</dbReference>
<reference evidence="9" key="1">
    <citation type="submission" date="2019-12" db="EMBL/GenBank/DDBJ databases">
        <authorList>
            <person name="zhang j."/>
            <person name="sun C.M."/>
        </authorList>
    </citation>
    <scope>NUCLEOTIDE SEQUENCE</scope>
    <source>
        <strain evidence="9">NS-1</strain>
    </source>
</reference>
<dbReference type="Proteomes" id="UP000665020">
    <property type="component" value="Chromosome"/>
</dbReference>
<feature type="modified residue" description="4-aspartylphosphate" evidence="6">
    <location>
        <position position="56"/>
    </location>
</feature>
<comment type="function">
    <text evidence="5">May play the central regulatory role in sporulation. It may be an element of the effector pathway responsible for the activation of sporulation genes in response to nutritional stress. Spo0A may act in concert with spo0H (a sigma factor) to control the expression of some genes that are critical to the sporulation process.</text>
</comment>
<dbReference type="InterPro" id="IPR018062">
    <property type="entry name" value="HTH_AraC-typ_CS"/>
</dbReference>
<dbReference type="SMART" id="SM00448">
    <property type="entry name" value="REC"/>
    <property type="match status" value="1"/>
</dbReference>
<keyword evidence="4" id="KW-0804">Transcription</keyword>
<feature type="domain" description="Response regulatory" evidence="8">
    <location>
        <begin position="3"/>
        <end position="121"/>
    </location>
</feature>
<evidence type="ECO:0000313" key="9">
    <source>
        <dbReference type="EMBL" id="QTL96662.1"/>
    </source>
</evidence>
<dbReference type="InterPro" id="IPR018060">
    <property type="entry name" value="HTH_AraC"/>
</dbReference>
<keyword evidence="6" id="KW-0597">Phosphoprotein</keyword>
<dbReference type="InterPro" id="IPR020449">
    <property type="entry name" value="Tscrpt_reg_AraC-type_HTH"/>
</dbReference>
<keyword evidence="2" id="KW-0805">Transcription regulation</keyword>
<evidence type="ECO:0000259" key="8">
    <source>
        <dbReference type="PROSITE" id="PS50110"/>
    </source>
</evidence>
<evidence type="ECO:0000313" key="10">
    <source>
        <dbReference type="Proteomes" id="UP000665020"/>
    </source>
</evidence>
<name>A0A8A7KFL4_9FIRM</name>
<dbReference type="CDD" id="cd17536">
    <property type="entry name" value="REC_YesN-like"/>
    <property type="match status" value="1"/>
</dbReference>
<dbReference type="AlphaFoldDB" id="A0A8A7KFL4"/>
<dbReference type="Gene3D" id="3.40.50.2300">
    <property type="match status" value="1"/>
</dbReference>
<evidence type="ECO:0000256" key="4">
    <source>
        <dbReference type="ARBA" id="ARBA00023163"/>
    </source>
</evidence>
<dbReference type="InterPro" id="IPR011006">
    <property type="entry name" value="CheY-like_superfamily"/>
</dbReference>
<dbReference type="Pfam" id="PF00072">
    <property type="entry name" value="Response_reg"/>
    <property type="match status" value="1"/>
</dbReference>
<protein>
    <recommendedName>
        <fullName evidence="1">Stage 0 sporulation protein A homolog</fullName>
    </recommendedName>
</protein>
<dbReference type="PANTHER" id="PTHR43280">
    <property type="entry name" value="ARAC-FAMILY TRANSCRIPTIONAL REGULATOR"/>
    <property type="match status" value="1"/>
</dbReference>
<evidence type="ECO:0000256" key="1">
    <source>
        <dbReference type="ARBA" id="ARBA00018672"/>
    </source>
</evidence>
<dbReference type="SUPFAM" id="SSF52172">
    <property type="entry name" value="CheY-like"/>
    <property type="match status" value="1"/>
</dbReference>
<accession>A0A8A7KFL4</accession>
<dbReference type="PRINTS" id="PR00032">
    <property type="entry name" value="HTHARAC"/>
</dbReference>
<evidence type="ECO:0000256" key="2">
    <source>
        <dbReference type="ARBA" id="ARBA00023015"/>
    </source>
</evidence>
<dbReference type="RefSeq" id="WP_230868376.1">
    <property type="nucleotide sequence ID" value="NZ_CP046640.1"/>
</dbReference>
<keyword evidence="3" id="KW-0238">DNA-binding</keyword>
<dbReference type="SMART" id="SM00342">
    <property type="entry name" value="HTH_ARAC"/>
    <property type="match status" value="1"/>
</dbReference>
<organism evidence="9 10">
    <name type="scientific">Iocasia fonsfrigidae</name>
    <dbReference type="NCBI Taxonomy" id="2682810"/>
    <lineage>
        <taxon>Bacteria</taxon>
        <taxon>Bacillati</taxon>
        <taxon>Bacillota</taxon>
        <taxon>Clostridia</taxon>
        <taxon>Halanaerobiales</taxon>
        <taxon>Halanaerobiaceae</taxon>
        <taxon>Iocasia</taxon>
    </lineage>
</organism>
<dbReference type="SUPFAM" id="SSF46689">
    <property type="entry name" value="Homeodomain-like"/>
    <property type="match status" value="2"/>
</dbReference>
<evidence type="ECO:0000256" key="5">
    <source>
        <dbReference type="ARBA" id="ARBA00024867"/>
    </source>
</evidence>
<dbReference type="PROSITE" id="PS01124">
    <property type="entry name" value="HTH_ARAC_FAMILY_2"/>
    <property type="match status" value="1"/>
</dbReference>
<dbReference type="PROSITE" id="PS00041">
    <property type="entry name" value="HTH_ARAC_FAMILY_1"/>
    <property type="match status" value="1"/>
</dbReference>